<comment type="caution">
    <text evidence="4">The sequence shown here is derived from an EMBL/GenBank/DDBJ whole genome shotgun (WGS) entry which is preliminary data.</text>
</comment>
<dbReference type="CDD" id="cd03823">
    <property type="entry name" value="GT4_ExpE7-like"/>
    <property type="match status" value="1"/>
</dbReference>
<evidence type="ECO:0000256" key="2">
    <source>
        <dbReference type="ARBA" id="ARBA00022679"/>
    </source>
</evidence>
<name>A0A6N7EJI7_9MICO</name>
<dbReference type="PANTHER" id="PTHR45947:SF13">
    <property type="entry name" value="TRANSFERASE"/>
    <property type="match status" value="1"/>
</dbReference>
<dbReference type="SUPFAM" id="SSF53756">
    <property type="entry name" value="UDP-Glycosyltransferase/glycogen phosphorylase"/>
    <property type="match status" value="2"/>
</dbReference>
<dbReference type="Proteomes" id="UP000437709">
    <property type="component" value="Unassembled WGS sequence"/>
</dbReference>
<evidence type="ECO:0000256" key="1">
    <source>
        <dbReference type="ARBA" id="ARBA00022676"/>
    </source>
</evidence>
<dbReference type="OrthoDB" id="9801573at2"/>
<gene>
    <name evidence="4" type="ORF">GB881_11175</name>
</gene>
<feature type="non-terminal residue" evidence="4">
    <location>
        <position position="838"/>
    </location>
</feature>
<evidence type="ECO:0000259" key="3">
    <source>
        <dbReference type="Pfam" id="PF13439"/>
    </source>
</evidence>
<evidence type="ECO:0000313" key="5">
    <source>
        <dbReference type="Proteomes" id="UP000437709"/>
    </source>
</evidence>
<dbReference type="EMBL" id="WHPC01000042">
    <property type="protein sequence ID" value="MPV37591.1"/>
    <property type="molecule type" value="Genomic_DNA"/>
</dbReference>
<proteinExistence type="predicted"/>
<accession>A0A6N7EJI7</accession>
<dbReference type="InterPro" id="IPR028098">
    <property type="entry name" value="Glyco_trans_4-like_N"/>
</dbReference>
<keyword evidence="5" id="KW-1185">Reference proteome</keyword>
<feature type="domain" description="Glycosyltransferase subfamily 4-like N-terminal" evidence="3">
    <location>
        <begin position="17"/>
        <end position="211"/>
    </location>
</feature>
<dbReference type="PANTHER" id="PTHR45947">
    <property type="entry name" value="SULFOQUINOVOSYL TRANSFERASE SQD2"/>
    <property type="match status" value="1"/>
</dbReference>
<dbReference type="Pfam" id="PF13439">
    <property type="entry name" value="Glyco_transf_4"/>
    <property type="match status" value="1"/>
</dbReference>
<evidence type="ECO:0000313" key="4">
    <source>
        <dbReference type="EMBL" id="MPV37591.1"/>
    </source>
</evidence>
<dbReference type="GO" id="GO:0016757">
    <property type="term" value="F:glycosyltransferase activity"/>
    <property type="evidence" value="ECO:0007669"/>
    <property type="project" value="UniProtKB-KW"/>
</dbReference>
<protein>
    <submittedName>
        <fullName evidence="4">Glycosyltransferase</fullName>
    </submittedName>
</protein>
<dbReference type="InterPro" id="IPR050194">
    <property type="entry name" value="Glycosyltransferase_grp1"/>
</dbReference>
<organism evidence="4 5">
    <name type="scientific">Georgenia subflava</name>
    <dbReference type="NCBI Taxonomy" id="1622177"/>
    <lineage>
        <taxon>Bacteria</taxon>
        <taxon>Bacillati</taxon>
        <taxon>Actinomycetota</taxon>
        <taxon>Actinomycetes</taxon>
        <taxon>Micrococcales</taxon>
        <taxon>Bogoriellaceae</taxon>
        <taxon>Georgenia</taxon>
    </lineage>
</organism>
<dbReference type="RefSeq" id="WP_152815765.1">
    <property type="nucleotide sequence ID" value="NZ_WHPC01000042.1"/>
</dbReference>
<dbReference type="GO" id="GO:1901137">
    <property type="term" value="P:carbohydrate derivative biosynthetic process"/>
    <property type="evidence" value="ECO:0007669"/>
    <property type="project" value="UniProtKB-ARBA"/>
</dbReference>
<sequence>MRVAQVSAHFPPNFVSGGTLVPQRIAQAVAAAGHESLVYAGYLDEARTPLETWTDADGDVTVRWVVITPWTAWDDPRNTLNPDVEADFRQWLAEARPDVVHIHSLQTLGASLVRAAKESGARVVVTMHDFWWFCARQFLSSTQLRPCSVVVSCGECPCQVDHSWLEERNARIAPFLADADLVLAPSASAARVLVANGVPPEKVEVDENGLPADTLADARQVAAARTADGRALLRFMYAGGPDPMKGFDVLQDALAALPDLPGWSVDLYGAEGRARDDLPRAARPRPAFPPQDLTRVLAEHDVLVLPSVVRESHSILTREALAAGLAVVCTDTLGPEEAVAHGENGLVVPASDAASLTAALRSLIEDPDLARGLLGQGSASPIRSFDDQVRGLVERYGDLRAADRPEDDGSLVRGAEEQLMRRVLFVVGIQGAPLRYRAHLPAEALGLVGVETVVRHYRSPDLPRLVREVDAVVLYRVPATVQVRDLVDAVRARTRPVPVLFDVDDLIFDPDLKDQVHGLAALSEEEVALWWRGIARYRTTMEMADMYIGSTEELCRHAAAVTGLPARRFANGVGTLLARASDRALVRPRADGPLRIGYFSGTTTHDADWAYVEPAVVEIMHTHPDVELWLGGHLRTTPALDGLAHRVRRLPFVPWYELPGTLRDVDVCLAPLTEASQFNEAKSAIKWLEAALVETPVVASSTQPFREAVDEGRTGFLATTPQEWSAAVTALIEDAALRRRVGSQARREALLRWSPHLQGRVYLDNLLAAAAHVRSHGPRRPTDWSPVLDDEPLSGAEAYVEDYAVPAPGARQLPAALRHGRIGTKLAAARRVFRSDGA</sequence>
<dbReference type="AlphaFoldDB" id="A0A6N7EJI7"/>
<dbReference type="Gene3D" id="3.40.50.2000">
    <property type="entry name" value="Glycogen Phosphorylase B"/>
    <property type="match status" value="3"/>
</dbReference>
<reference evidence="4 5" key="1">
    <citation type="submission" date="2019-10" db="EMBL/GenBank/DDBJ databases">
        <title>Georgenia wutianyii sp. nov. and Georgenia yuyongxinii sp. nov. isolated from plateau pika (Ochotona curzoniae) in the Qinghai-Tibet plateau of China.</title>
        <authorList>
            <person name="Tian Z."/>
        </authorList>
    </citation>
    <scope>NUCLEOTIDE SEQUENCE [LARGE SCALE GENOMIC DNA]</scope>
    <source>
        <strain evidence="4 5">JCM 19765</strain>
    </source>
</reference>
<keyword evidence="1" id="KW-0328">Glycosyltransferase</keyword>
<keyword evidence="2 4" id="KW-0808">Transferase</keyword>
<dbReference type="Pfam" id="PF13692">
    <property type="entry name" value="Glyco_trans_1_4"/>
    <property type="match status" value="2"/>
</dbReference>